<protein>
    <submittedName>
        <fullName evidence="3">2-aminoethylphosphonate ABC transporter substrate-binding protein</fullName>
    </submittedName>
</protein>
<keyword evidence="4" id="KW-1185">Reference proteome</keyword>
<dbReference type="RefSeq" id="WP_213519560.1">
    <property type="nucleotide sequence ID" value="NZ_BOSE01000011.1"/>
</dbReference>
<organism evidence="3 4">
    <name type="scientific">Paenibacillus montaniterrae</name>
    <dbReference type="NCBI Taxonomy" id="429341"/>
    <lineage>
        <taxon>Bacteria</taxon>
        <taxon>Bacillati</taxon>
        <taxon>Bacillota</taxon>
        <taxon>Bacilli</taxon>
        <taxon>Bacillales</taxon>
        <taxon>Paenibacillaceae</taxon>
        <taxon>Paenibacillus</taxon>
    </lineage>
</organism>
<dbReference type="Gene3D" id="3.40.190.10">
    <property type="entry name" value="Periplasmic binding protein-like II"/>
    <property type="match status" value="2"/>
</dbReference>
<dbReference type="SUPFAM" id="SSF53850">
    <property type="entry name" value="Periplasmic binding protein-like II"/>
    <property type="match status" value="1"/>
</dbReference>
<accession>A0A919YQM7</accession>
<dbReference type="GO" id="GO:0030288">
    <property type="term" value="C:outer membrane-bounded periplasmic space"/>
    <property type="evidence" value="ECO:0007669"/>
    <property type="project" value="TreeGrafter"/>
</dbReference>
<reference evidence="3" key="1">
    <citation type="submission" date="2021-03" db="EMBL/GenBank/DDBJ databases">
        <title>Antimicrobial resistance genes in bacteria isolated from Japanese honey, and their potential for conferring macrolide and lincosamide resistance in the American foulbrood pathogen Paenibacillus larvae.</title>
        <authorList>
            <person name="Okamoto M."/>
            <person name="Kumagai M."/>
            <person name="Kanamori H."/>
            <person name="Takamatsu D."/>
        </authorList>
    </citation>
    <scope>NUCLEOTIDE SEQUENCE</scope>
    <source>
        <strain evidence="3">J40TS1</strain>
    </source>
</reference>
<sequence>MRNLKRWLGLFIFIIAGVFGWLFLHDRPNQTQPLKVLVVFQEDEARILLEKFKQQQNQPYEIMRMASGEASYQLLTMNQTGIDVVLGGPADLHEQLKLNNKLLKYAPKNSELIPDAYKDPDKYWTGMYTGPLAIGVNKEAWQQDPELVSLSYPQTYEDLLKPQLQGKLDIPNPETSGTGYTLLASLEQERGTEAALSLMHQLKQHSSAVHFSGITAAQRLAMGEATVAISFLGDQLRFANSGYSIHSIVPSHAGWEIGAVSILKTSNNRSAAKKLVDFMLSNDAQIYYMNTAFSIPAQSNIELNDTLRSVDMGQLLESYRFDLAAARRSELLTSWKEKNKP</sequence>
<comment type="caution">
    <text evidence="3">The sequence shown here is derived from an EMBL/GenBank/DDBJ whole genome shotgun (WGS) entry which is preliminary data.</text>
</comment>
<keyword evidence="2" id="KW-1133">Transmembrane helix</keyword>
<dbReference type="GO" id="GO:0015888">
    <property type="term" value="P:thiamine transport"/>
    <property type="evidence" value="ECO:0007669"/>
    <property type="project" value="TreeGrafter"/>
</dbReference>
<keyword evidence="2" id="KW-0812">Transmembrane</keyword>
<gene>
    <name evidence="3" type="ORF">J40TS1_45440</name>
</gene>
<evidence type="ECO:0000313" key="4">
    <source>
        <dbReference type="Proteomes" id="UP000683139"/>
    </source>
</evidence>
<dbReference type="AlphaFoldDB" id="A0A919YQM7"/>
<keyword evidence="2" id="KW-0472">Membrane</keyword>
<proteinExistence type="predicted"/>
<name>A0A919YQM7_9BACL</name>
<dbReference type="EMBL" id="BOSE01000011">
    <property type="protein sequence ID" value="GIP18902.1"/>
    <property type="molecule type" value="Genomic_DNA"/>
</dbReference>
<evidence type="ECO:0000256" key="1">
    <source>
        <dbReference type="ARBA" id="ARBA00022729"/>
    </source>
</evidence>
<dbReference type="PANTHER" id="PTHR30006:SF2">
    <property type="entry name" value="ABC TRANSPORTER SUBSTRATE-BINDING PROTEIN"/>
    <property type="match status" value="1"/>
</dbReference>
<dbReference type="GO" id="GO:0030975">
    <property type="term" value="F:thiamine binding"/>
    <property type="evidence" value="ECO:0007669"/>
    <property type="project" value="TreeGrafter"/>
</dbReference>
<evidence type="ECO:0000256" key="2">
    <source>
        <dbReference type="SAM" id="Phobius"/>
    </source>
</evidence>
<evidence type="ECO:0000313" key="3">
    <source>
        <dbReference type="EMBL" id="GIP18902.1"/>
    </source>
</evidence>
<dbReference type="GO" id="GO:0030976">
    <property type="term" value="F:thiamine pyrophosphate binding"/>
    <property type="evidence" value="ECO:0007669"/>
    <property type="project" value="TreeGrafter"/>
</dbReference>
<feature type="transmembrane region" description="Helical" evidence="2">
    <location>
        <begin position="7"/>
        <end position="24"/>
    </location>
</feature>
<dbReference type="PANTHER" id="PTHR30006">
    <property type="entry name" value="THIAMINE-BINDING PERIPLASMIC PROTEIN-RELATED"/>
    <property type="match status" value="1"/>
</dbReference>
<keyword evidence="1" id="KW-0732">Signal</keyword>
<dbReference type="Pfam" id="PF13343">
    <property type="entry name" value="SBP_bac_6"/>
    <property type="match status" value="1"/>
</dbReference>
<dbReference type="Proteomes" id="UP000683139">
    <property type="component" value="Unassembled WGS sequence"/>
</dbReference>